<dbReference type="RefSeq" id="WP_212193404.1">
    <property type="nucleotide sequence ID" value="NZ_JAGTAR010000078.1"/>
</dbReference>
<sequence>MKRIYKVLLNSLGLVLIGLSIYIQLGSKYYKRINREKEIELQQVYIVIDQLVRLDSITNLYIQDSTKLNWFVLYEKSQEFLKGPISRSTPKPHPNKKRLIDELSNKIDQQNNSYKENDYLNRIFLIDFNKQINQILLIESQFQKDLKVAVLNNFNVIRKVQILVVVLFGLGVLTIVIAITKRKKNI</sequence>
<dbReference type="EMBL" id="JAGTAR010000078">
    <property type="protein sequence ID" value="MBR8538381.1"/>
    <property type="molecule type" value="Genomic_DNA"/>
</dbReference>
<feature type="transmembrane region" description="Helical" evidence="1">
    <location>
        <begin position="160"/>
        <end position="180"/>
    </location>
</feature>
<dbReference type="Proteomes" id="UP000679220">
    <property type="component" value="Unassembled WGS sequence"/>
</dbReference>
<proteinExistence type="predicted"/>
<gene>
    <name evidence="2" type="ORF">KDU71_22610</name>
</gene>
<dbReference type="AlphaFoldDB" id="A0A941IYY5"/>
<keyword evidence="1" id="KW-0812">Transmembrane</keyword>
<feature type="transmembrane region" description="Helical" evidence="1">
    <location>
        <begin position="7"/>
        <end position="25"/>
    </location>
</feature>
<keyword evidence="1" id="KW-0472">Membrane</keyword>
<comment type="caution">
    <text evidence="2">The sequence shown here is derived from an EMBL/GenBank/DDBJ whole genome shotgun (WGS) entry which is preliminary data.</text>
</comment>
<organism evidence="2 3">
    <name type="scientific">Carboxylicivirga sediminis</name>
    <dbReference type="NCBI Taxonomy" id="2006564"/>
    <lineage>
        <taxon>Bacteria</taxon>
        <taxon>Pseudomonadati</taxon>
        <taxon>Bacteroidota</taxon>
        <taxon>Bacteroidia</taxon>
        <taxon>Marinilabiliales</taxon>
        <taxon>Marinilabiliaceae</taxon>
        <taxon>Carboxylicivirga</taxon>
    </lineage>
</organism>
<reference evidence="2" key="2">
    <citation type="submission" date="2021-04" db="EMBL/GenBank/DDBJ databases">
        <authorList>
            <person name="Zhang T."/>
            <person name="Zhang Y."/>
            <person name="Lu D."/>
            <person name="Zuo D."/>
            <person name="Du Z."/>
        </authorList>
    </citation>
    <scope>NUCLEOTIDE SEQUENCE</scope>
    <source>
        <strain evidence="2">JR1</strain>
    </source>
</reference>
<keyword evidence="1" id="KW-1133">Transmembrane helix</keyword>
<accession>A0A941IYY5</accession>
<evidence type="ECO:0000313" key="3">
    <source>
        <dbReference type="Proteomes" id="UP000679220"/>
    </source>
</evidence>
<name>A0A941IYY5_9BACT</name>
<reference evidence="2" key="1">
    <citation type="journal article" date="2018" name="Int. J. Syst. Evol. Microbiol.">
        <title>Carboxylicivirga sediminis sp. nov., isolated from coastal sediment.</title>
        <authorList>
            <person name="Wang F.Q."/>
            <person name="Ren L.H."/>
            <person name="Zou R.J."/>
            <person name="Sun Y.Z."/>
            <person name="Liu X.J."/>
            <person name="Jiang F."/>
            <person name="Liu L.J."/>
        </authorList>
    </citation>
    <scope>NUCLEOTIDE SEQUENCE</scope>
    <source>
        <strain evidence="2">JR1</strain>
    </source>
</reference>
<protein>
    <submittedName>
        <fullName evidence="2">Uncharacterized protein</fullName>
    </submittedName>
</protein>
<keyword evidence="3" id="KW-1185">Reference proteome</keyword>
<evidence type="ECO:0000256" key="1">
    <source>
        <dbReference type="SAM" id="Phobius"/>
    </source>
</evidence>
<evidence type="ECO:0000313" key="2">
    <source>
        <dbReference type="EMBL" id="MBR8538381.1"/>
    </source>
</evidence>